<sequence>MYKKTTKGWSKHLDFILMDMLCFYLSFFIANFIRHRTRNLFINEFYINFAIILAALHLIFVFFGEPYEGVLRRGYFEELKHTIQHVTGVVVGMFVYMFLFKITEEYSRIVVIAFWGLSIVCIYTERLLMKKVIRHRAQKSKNQEYLLVVSKYEDVIAFIDKYEKNNYSNTVIKGLAIVDGNMAGQEIEKIPVVTDKDNLLEFVRTNVVDEVMMNLNTEWGNEIVNQLVNMGVTVHVNLNKIETNYPNCMVEKLGGFNVLTTCINVATDRQLFLKRLMDLLGGIVGMIICAIAFLFVAPVIMIQSPGPILFKQERVGKNGRKFKIYKFRSMYMDAEERKKELMSQNEMQGLMFKVQNDPRIFPFGHFIRNTSIDELPQFWNVLKGEMSLVGTRPPTVDEFEKYALYHKSRLAAKPGITGMWQVSGRSDITDFEEVVRLDNEYIRNWSLRMDIKIILKTIKVVLKREGSR</sequence>
<evidence type="ECO:0000256" key="6">
    <source>
        <dbReference type="ARBA" id="ARBA00023136"/>
    </source>
</evidence>
<organism evidence="9 10">
    <name type="scientific">Roseburia inulinivorans</name>
    <dbReference type="NCBI Taxonomy" id="360807"/>
    <lineage>
        <taxon>Bacteria</taxon>
        <taxon>Bacillati</taxon>
        <taxon>Bacillota</taxon>
        <taxon>Clostridia</taxon>
        <taxon>Lachnospirales</taxon>
        <taxon>Lachnospiraceae</taxon>
        <taxon>Roseburia</taxon>
    </lineage>
</organism>
<evidence type="ECO:0000313" key="9">
    <source>
        <dbReference type="EMBL" id="RGQ48170.1"/>
    </source>
</evidence>
<dbReference type="NCBIfam" id="TIGR03025">
    <property type="entry name" value="EPS_sugtrans"/>
    <property type="match status" value="1"/>
</dbReference>
<dbReference type="Proteomes" id="UP000283738">
    <property type="component" value="Unassembled WGS sequence"/>
</dbReference>
<name>A0A3R5Z8V5_9FIRM</name>
<comment type="similarity">
    <text evidence="2">Belongs to the bacterial sugar transferase family.</text>
</comment>
<keyword evidence="5 7" id="KW-1133">Transmembrane helix</keyword>
<dbReference type="GO" id="GO:0016020">
    <property type="term" value="C:membrane"/>
    <property type="evidence" value="ECO:0007669"/>
    <property type="project" value="UniProtKB-SubCell"/>
</dbReference>
<evidence type="ECO:0000256" key="7">
    <source>
        <dbReference type="SAM" id="Phobius"/>
    </source>
</evidence>
<dbReference type="AlphaFoldDB" id="A0A3R5Z8V5"/>
<reference evidence="9 10" key="1">
    <citation type="submission" date="2018-08" db="EMBL/GenBank/DDBJ databases">
        <title>A genome reference for cultivated species of the human gut microbiota.</title>
        <authorList>
            <person name="Zou Y."/>
            <person name="Xue W."/>
            <person name="Luo G."/>
        </authorList>
    </citation>
    <scope>NUCLEOTIDE SEQUENCE [LARGE SCALE GENOMIC DNA]</scope>
    <source>
        <strain evidence="9 10">AF28-15</strain>
    </source>
</reference>
<feature type="transmembrane region" description="Helical" evidence="7">
    <location>
        <begin position="45"/>
        <end position="64"/>
    </location>
</feature>
<dbReference type="Gene3D" id="3.40.50.720">
    <property type="entry name" value="NAD(P)-binding Rossmann-like Domain"/>
    <property type="match status" value="1"/>
</dbReference>
<evidence type="ECO:0000313" key="10">
    <source>
        <dbReference type="Proteomes" id="UP000283738"/>
    </source>
</evidence>
<evidence type="ECO:0000259" key="8">
    <source>
        <dbReference type="Pfam" id="PF02397"/>
    </source>
</evidence>
<evidence type="ECO:0000256" key="4">
    <source>
        <dbReference type="ARBA" id="ARBA00022692"/>
    </source>
</evidence>
<accession>A0A3R5Z8V5</accession>
<comment type="caution">
    <text evidence="9">The sequence shown here is derived from an EMBL/GenBank/DDBJ whole genome shotgun (WGS) entry which is preliminary data.</text>
</comment>
<dbReference type="GO" id="GO:0016780">
    <property type="term" value="F:phosphotransferase activity, for other substituted phosphate groups"/>
    <property type="evidence" value="ECO:0007669"/>
    <property type="project" value="TreeGrafter"/>
</dbReference>
<dbReference type="PANTHER" id="PTHR30576:SF10">
    <property type="entry name" value="SLL5057 PROTEIN"/>
    <property type="match status" value="1"/>
</dbReference>
<evidence type="ECO:0000256" key="5">
    <source>
        <dbReference type="ARBA" id="ARBA00022989"/>
    </source>
</evidence>
<feature type="domain" description="Bacterial sugar transferase" evidence="8">
    <location>
        <begin position="274"/>
        <end position="463"/>
    </location>
</feature>
<gene>
    <name evidence="9" type="ORF">DWY96_10275</name>
</gene>
<keyword evidence="6 7" id="KW-0472">Membrane</keyword>
<dbReference type="InterPro" id="IPR003362">
    <property type="entry name" value="Bact_transf"/>
</dbReference>
<evidence type="ECO:0000256" key="2">
    <source>
        <dbReference type="ARBA" id="ARBA00006464"/>
    </source>
</evidence>
<feature type="transmembrane region" description="Helical" evidence="7">
    <location>
        <begin position="12"/>
        <end position="33"/>
    </location>
</feature>
<comment type="subcellular location">
    <subcellularLocation>
        <location evidence="1">Membrane</location>
        <topology evidence="1">Multi-pass membrane protein</topology>
    </subcellularLocation>
</comment>
<keyword evidence="4 7" id="KW-0812">Transmembrane</keyword>
<dbReference type="Pfam" id="PF13727">
    <property type="entry name" value="CoA_binding_3"/>
    <property type="match status" value="1"/>
</dbReference>
<protein>
    <submittedName>
        <fullName evidence="9">Sugar transferase</fullName>
    </submittedName>
</protein>
<dbReference type="InterPro" id="IPR017475">
    <property type="entry name" value="EPS_sugar_tfrase"/>
</dbReference>
<keyword evidence="3 9" id="KW-0808">Transferase</keyword>
<evidence type="ECO:0000256" key="3">
    <source>
        <dbReference type="ARBA" id="ARBA00022679"/>
    </source>
</evidence>
<proteinExistence type="inferred from homology"/>
<evidence type="ECO:0000256" key="1">
    <source>
        <dbReference type="ARBA" id="ARBA00004141"/>
    </source>
</evidence>
<feature type="transmembrane region" description="Helical" evidence="7">
    <location>
        <begin position="85"/>
        <end position="103"/>
    </location>
</feature>
<dbReference type="Pfam" id="PF02397">
    <property type="entry name" value="Bac_transf"/>
    <property type="match status" value="1"/>
</dbReference>
<feature type="transmembrane region" description="Helical" evidence="7">
    <location>
        <begin position="279"/>
        <end position="302"/>
    </location>
</feature>
<dbReference type="EMBL" id="QRTF01000021">
    <property type="protein sequence ID" value="RGQ48170.1"/>
    <property type="molecule type" value="Genomic_DNA"/>
</dbReference>
<dbReference type="PANTHER" id="PTHR30576">
    <property type="entry name" value="COLANIC BIOSYNTHESIS UDP-GLUCOSE LIPID CARRIER TRANSFERASE"/>
    <property type="match status" value="1"/>
</dbReference>
<dbReference type="RefSeq" id="WP_118110564.1">
    <property type="nucleotide sequence ID" value="NZ_QRTF01000021.1"/>
</dbReference>